<dbReference type="EMBL" id="BAABLD010000005">
    <property type="protein sequence ID" value="GAA5161757.1"/>
    <property type="molecule type" value="Genomic_DNA"/>
</dbReference>
<keyword evidence="3 5" id="KW-0520">NAD</keyword>
<dbReference type="NCBIfam" id="NF002014">
    <property type="entry name" value="PRK00819.1-4"/>
    <property type="match status" value="1"/>
</dbReference>
<dbReference type="HAMAP" id="MF_00299">
    <property type="entry name" value="KptA"/>
    <property type="match status" value="1"/>
</dbReference>
<dbReference type="InterPro" id="IPR042080">
    <property type="entry name" value="RNA_2'-PTrans_N"/>
</dbReference>
<evidence type="ECO:0000256" key="5">
    <source>
        <dbReference type="HAMAP-Rule" id="MF_00299"/>
    </source>
</evidence>
<name>A0ABP9QH76_9RHOO</name>
<evidence type="ECO:0000256" key="3">
    <source>
        <dbReference type="ARBA" id="ARBA00023027"/>
    </source>
</evidence>
<accession>A0ABP9QH76</accession>
<dbReference type="PANTHER" id="PTHR12684">
    <property type="entry name" value="PUTATIVE PHOSPHOTRANSFERASE"/>
    <property type="match status" value="1"/>
</dbReference>
<dbReference type="Gene3D" id="3.20.170.30">
    <property type="match status" value="1"/>
</dbReference>
<evidence type="ECO:0000313" key="6">
    <source>
        <dbReference type="EMBL" id="GAA5161757.1"/>
    </source>
</evidence>
<proteinExistence type="inferred from homology"/>
<dbReference type="Pfam" id="PF01885">
    <property type="entry name" value="PTS_2-RNA"/>
    <property type="match status" value="1"/>
</dbReference>
<evidence type="ECO:0000256" key="1">
    <source>
        <dbReference type="ARBA" id="ARBA00009836"/>
    </source>
</evidence>
<dbReference type="Gene3D" id="1.10.10.970">
    <property type="entry name" value="RNA 2'-phosphotransferase, Tpt1/KptA family, N-terminal domain"/>
    <property type="match status" value="1"/>
</dbReference>
<comment type="function">
    <text evidence="4 5">Removes the 2'-phosphate from RNA via an intermediate in which the phosphate is ADP-ribosylated by NAD followed by a presumed transesterification to release the RNA and generate ADP-ribose 1''-2''-cyclic phosphate (APPR&gt;P). May function as an ADP-ribosylase.</text>
</comment>
<dbReference type="InterPro" id="IPR042081">
    <property type="entry name" value="RNA_2'-PTrans_C"/>
</dbReference>
<dbReference type="Proteomes" id="UP001500547">
    <property type="component" value="Unassembled WGS sequence"/>
</dbReference>
<comment type="similarity">
    <text evidence="1 5">Belongs to the KptA/TPT1 family.</text>
</comment>
<keyword evidence="2 5" id="KW-0808">Transferase</keyword>
<evidence type="ECO:0000256" key="4">
    <source>
        <dbReference type="ARBA" id="ARBA00025212"/>
    </source>
</evidence>
<dbReference type="EC" id="2.7.1.-" evidence="5"/>
<organism evidence="6 7">
    <name type="scientific">Viridibacterium curvum</name>
    <dbReference type="NCBI Taxonomy" id="1101404"/>
    <lineage>
        <taxon>Bacteria</taxon>
        <taxon>Pseudomonadati</taxon>
        <taxon>Pseudomonadota</taxon>
        <taxon>Betaproteobacteria</taxon>
        <taxon>Rhodocyclales</taxon>
        <taxon>Rhodocyclaceae</taxon>
        <taxon>Viridibacterium</taxon>
    </lineage>
</organism>
<sequence length="180" mass="20097">MSNTEKTSKFLSFILRHKPEEIGLVLDPQGWANIDELMGCARRHGTQLDREHIEQVVETSDKRRFIISDDGERIRANQGHSIPVDLGLVPVSPPDHLFHGTATRFIEAIRAEGLLPRARHHVHLSASRETAAAVGTRHGKLAMLEIRSGDMARAGHLFYVSANGVWLVDAVPTVFIRFPE</sequence>
<evidence type="ECO:0000256" key="2">
    <source>
        <dbReference type="ARBA" id="ARBA00022679"/>
    </source>
</evidence>
<dbReference type="SUPFAM" id="SSF56399">
    <property type="entry name" value="ADP-ribosylation"/>
    <property type="match status" value="1"/>
</dbReference>
<gene>
    <name evidence="5" type="primary">kptA</name>
    <name evidence="6" type="ORF">GCM10025770_11500</name>
</gene>
<comment type="caution">
    <text evidence="6">The sequence shown here is derived from an EMBL/GenBank/DDBJ whole genome shotgun (WGS) entry which is preliminary data.</text>
</comment>
<dbReference type="InterPro" id="IPR022928">
    <property type="entry name" value="RNA_2'-PTrans_KptA"/>
</dbReference>
<dbReference type="InterPro" id="IPR002745">
    <property type="entry name" value="Ptrans_KptA/Tpt1"/>
</dbReference>
<evidence type="ECO:0000313" key="7">
    <source>
        <dbReference type="Proteomes" id="UP001500547"/>
    </source>
</evidence>
<reference evidence="7" key="1">
    <citation type="journal article" date="2019" name="Int. J. Syst. Evol. Microbiol.">
        <title>The Global Catalogue of Microorganisms (GCM) 10K type strain sequencing project: providing services to taxonomists for standard genome sequencing and annotation.</title>
        <authorList>
            <consortium name="The Broad Institute Genomics Platform"/>
            <consortium name="The Broad Institute Genome Sequencing Center for Infectious Disease"/>
            <person name="Wu L."/>
            <person name="Ma J."/>
        </authorList>
    </citation>
    <scope>NUCLEOTIDE SEQUENCE [LARGE SCALE GENOMIC DNA]</scope>
    <source>
        <strain evidence="7">JCM 18715</strain>
    </source>
</reference>
<protein>
    <recommendedName>
        <fullName evidence="5">Probable RNA 2'-phosphotransferase</fullName>
        <ecNumber evidence="5">2.7.1.-</ecNumber>
    </recommendedName>
</protein>
<dbReference type="RefSeq" id="WP_345531924.1">
    <property type="nucleotide sequence ID" value="NZ_BAABLD010000005.1"/>
</dbReference>
<dbReference type="PANTHER" id="PTHR12684:SF2">
    <property type="entry name" value="TRNA 2'-PHOSPHOTRANSFERASE 1"/>
    <property type="match status" value="1"/>
</dbReference>
<keyword evidence="7" id="KW-1185">Reference proteome</keyword>